<protein>
    <submittedName>
        <fullName evidence="1">Uncharacterized protein</fullName>
    </submittedName>
</protein>
<dbReference type="HOGENOM" id="CLU_2580220_0_0_1"/>
<proteinExistence type="predicted"/>
<accession>H1V4C2</accession>
<gene>
    <name evidence="1" type="ORF">CH063_06933</name>
</gene>
<name>H1V4C2_COLHI</name>
<dbReference type="AlphaFoldDB" id="H1V4C2"/>
<dbReference type="Proteomes" id="UP000007174">
    <property type="component" value="Unassembled WGS sequence"/>
</dbReference>
<evidence type="ECO:0000313" key="1">
    <source>
        <dbReference type="EMBL" id="CCF35074.1"/>
    </source>
</evidence>
<organism evidence="1 2">
    <name type="scientific">Colletotrichum higginsianum (strain IMI 349063)</name>
    <name type="common">Crucifer anthracnose fungus</name>
    <dbReference type="NCBI Taxonomy" id="759273"/>
    <lineage>
        <taxon>Eukaryota</taxon>
        <taxon>Fungi</taxon>
        <taxon>Dikarya</taxon>
        <taxon>Ascomycota</taxon>
        <taxon>Pezizomycotina</taxon>
        <taxon>Sordariomycetes</taxon>
        <taxon>Hypocreomycetidae</taxon>
        <taxon>Glomerellales</taxon>
        <taxon>Glomerellaceae</taxon>
        <taxon>Colletotrichum</taxon>
        <taxon>Colletotrichum destructivum species complex</taxon>
    </lineage>
</organism>
<dbReference type="EMBL" id="CACQ02001388">
    <property type="protein sequence ID" value="CCF35074.1"/>
    <property type="molecule type" value="Genomic_DNA"/>
</dbReference>
<sequence length="81" mass="8727">MGRSTANGVLNLHSSLLITFHHNLVVPRLLALERAGKRVRQSVRSDLFHLVLDVRDGGLVCGDGLGGQDFLNVSVLAVDPL</sequence>
<feature type="non-terminal residue" evidence="1">
    <location>
        <position position="81"/>
    </location>
</feature>
<evidence type="ECO:0000313" key="2">
    <source>
        <dbReference type="Proteomes" id="UP000007174"/>
    </source>
</evidence>
<reference evidence="2" key="1">
    <citation type="journal article" date="2012" name="Nat. Genet.">
        <title>Lifestyle transitions in plant pathogenic Colletotrichum fungi deciphered by genome and transcriptome analyses.</title>
        <authorList>
            <person name="O'Connell R.J."/>
            <person name="Thon M.R."/>
            <person name="Hacquard S."/>
            <person name="Amyotte S.G."/>
            <person name="Kleemann J."/>
            <person name="Torres M.F."/>
            <person name="Damm U."/>
            <person name="Buiate E.A."/>
            <person name="Epstein L."/>
            <person name="Alkan N."/>
            <person name="Altmueller J."/>
            <person name="Alvarado-Balderrama L."/>
            <person name="Bauser C.A."/>
            <person name="Becker C."/>
            <person name="Birren B.W."/>
            <person name="Chen Z."/>
            <person name="Choi J."/>
            <person name="Crouch J.A."/>
            <person name="Duvick J.P."/>
            <person name="Farman M.A."/>
            <person name="Gan P."/>
            <person name="Heiman D."/>
            <person name="Henrissat B."/>
            <person name="Howard R.J."/>
            <person name="Kabbage M."/>
            <person name="Koch C."/>
            <person name="Kracher B."/>
            <person name="Kubo Y."/>
            <person name="Law A.D."/>
            <person name="Lebrun M.-H."/>
            <person name="Lee Y.-H."/>
            <person name="Miyara I."/>
            <person name="Moore N."/>
            <person name="Neumann U."/>
            <person name="Nordstroem K."/>
            <person name="Panaccione D.G."/>
            <person name="Panstruga R."/>
            <person name="Place M."/>
            <person name="Proctor R.H."/>
            <person name="Prusky D."/>
            <person name="Rech G."/>
            <person name="Reinhardt R."/>
            <person name="Rollins J.A."/>
            <person name="Rounsley S."/>
            <person name="Schardl C.L."/>
            <person name="Schwartz D.C."/>
            <person name="Shenoy N."/>
            <person name="Shirasu K."/>
            <person name="Sikhakolli U.R."/>
            <person name="Stueber K."/>
            <person name="Sukno S.A."/>
            <person name="Sweigard J.A."/>
            <person name="Takano Y."/>
            <person name="Takahara H."/>
            <person name="Trail F."/>
            <person name="van der Does H.C."/>
            <person name="Voll L.M."/>
            <person name="Will I."/>
            <person name="Young S."/>
            <person name="Zeng Q."/>
            <person name="Zhang J."/>
            <person name="Zhou S."/>
            <person name="Dickman M.B."/>
            <person name="Schulze-Lefert P."/>
            <person name="Ver Loren van Themaat E."/>
            <person name="Ma L.-J."/>
            <person name="Vaillancourt L.J."/>
        </authorList>
    </citation>
    <scope>NUCLEOTIDE SEQUENCE [LARGE SCALE GENOMIC DNA]</scope>
    <source>
        <strain evidence="2">IMI 349063</strain>
    </source>
</reference>